<evidence type="ECO:0000313" key="4">
    <source>
        <dbReference type="EMBL" id="KAJ8308367.1"/>
    </source>
</evidence>
<organism evidence="4 5">
    <name type="scientific">Tegillarca granosa</name>
    <name type="common">Malaysian cockle</name>
    <name type="synonym">Anadara granosa</name>
    <dbReference type="NCBI Taxonomy" id="220873"/>
    <lineage>
        <taxon>Eukaryota</taxon>
        <taxon>Metazoa</taxon>
        <taxon>Spiralia</taxon>
        <taxon>Lophotrochozoa</taxon>
        <taxon>Mollusca</taxon>
        <taxon>Bivalvia</taxon>
        <taxon>Autobranchia</taxon>
        <taxon>Pteriomorphia</taxon>
        <taxon>Arcoida</taxon>
        <taxon>Arcoidea</taxon>
        <taxon>Arcidae</taxon>
        <taxon>Tegillarca</taxon>
    </lineage>
</organism>
<dbReference type="EMBL" id="JARBDR010000657">
    <property type="protein sequence ID" value="KAJ8308367.1"/>
    <property type="molecule type" value="Genomic_DNA"/>
</dbReference>
<feature type="region of interest" description="Disordered" evidence="2">
    <location>
        <begin position="208"/>
        <end position="235"/>
    </location>
</feature>
<feature type="region of interest" description="Disordered" evidence="2">
    <location>
        <begin position="359"/>
        <end position="405"/>
    </location>
</feature>
<reference evidence="4 5" key="1">
    <citation type="submission" date="2022-12" db="EMBL/GenBank/DDBJ databases">
        <title>Chromosome-level genome of Tegillarca granosa.</title>
        <authorList>
            <person name="Kim J."/>
        </authorList>
    </citation>
    <scope>NUCLEOTIDE SEQUENCE [LARGE SCALE GENOMIC DNA]</scope>
    <source>
        <strain evidence="4">Teg-2019</strain>
        <tissue evidence="4">Adductor muscle</tissue>
    </source>
</reference>
<evidence type="ECO:0000259" key="3">
    <source>
        <dbReference type="Pfam" id="PF02731"/>
    </source>
</evidence>
<feature type="region of interest" description="Disordered" evidence="2">
    <location>
        <begin position="473"/>
        <end position="538"/>
    </location>
</feature>
<protein>
    <recommendedName>
        <fullName evidence="3">SKI-interacting protein SKIP SNW domain-containing protein</fullName>
    </recommendedName>
</protein>
<feature type="compositionally biased region" description="Basic and acidic residues" evidence="2">
    <location>
        <begin position="359"/>
        <end position="390"/>
    </location>
</feature>
<feature type="domain" description="SKI-interacting protein SKIP SNW" evidence="3">
    <location>
        <begin position="176"/>
        <end position="336"/>
    </location>
</feature>
<feature type="compositionally biased region" description="Basic and acidic residues" evidence="2">
    <location>
        <begin position="515"/>
        <end position="529"/>
    </location>
</feature>
<comment type="caution">
    <text evidence="4">The sequence shown here is derived from an EMBL/GenBank/DDBJ whole genome shotgun (WGS) entry which is preliminary data.</text>
</comment>
<name>A0ABQ9EXM4_TEGGR</name>
<dbReference type="InterPro" id="IPR004015">
    <property type="entry name" value="SKI-int_prot_SKIP_SNW-dom"/>
</dbReference>
<accession>A0ABQ9EXM4</accession>
<keyword evidence="5" id="KW-1185">Reference proteome</keyword>
<evidence type="ECO:0000256" key="1">
    <source>
        <dbReference type="ARBA" id="ARBA00010197"/>
    </source>
</evidence>
<feature type="region of interest" description="Disordered" evidence="2">
    <location>
        <begin position="316"/>
        <end position="339"/>
    </location>
</feature>
<sequence>MAIKLSDILPNPSQRIFDREDDEREKEYRSQSQILPVTSKRTAPPYGHRRGWVPRSQDDFGDGGAFPEIHVAQYPLGMGLKKSTANALPVQLDAQGKIKYDAIAKYGHGKDKVVHSKFQDLVPKHIDDDDQSLEKPDEEAIQDTTEKTRQALEKLVSSKISAAQPVRAAEKQAPAQYIRYTPSQQGLAFNSGAKQRIIRMVEAQKDPMEPPKFKVNKKIPRGPPSPPAPVMHSPNRKVTVKEQQEWKIPPCISNWKNAKGYTIPLDKRLAADGRGLQGVHINENFAKLAEALYIADRKAREAVEMRAQIDKKIAQKEKEKREENLRQLAQKARDERAGIRRVDDKDEELVERDEIRRDRQKERQRERNLARAAPDKRSRIQRERDRDISEKIALGLPNTGGSSGEVQFDQRLFNQSKGMDSGFGDDEAYNVYDKPWRQDHSIGSNIYRPSKNADKDLYGDDLDNLMKTNRFVPDKEFAGTDRSRRRDGPVQFEQVEEEDPFGLDQFLKKAKRGEKRGADDSRSSRDYESKNSGNHVHT</sequence>
<proteinExistence type="inferred from homology"/>
<dbReference type="Proteomes" id="UP001217089">
    <property type="component" value="Unassembled WGS sequence"/>
</dbReference>
<dbReference type="PANTHER" id="PTHR12096">
    <property type="entry name" value="NUCLEAR PROTEIN SKIP-RELATED"/>
    <property type="match status" value="1"/>
</dbReference>
<dbReference type="Pfam" id="PF02731">
    <property type="entry name" value="SKIP_SNW"/>
    <property type="match status" value="1"/>
</dbReference>
<comment type="similarity">
    <text evidence="1">Belongs to the SNW family.</text>
</comment>
<evidence type="ECO:0000256" key="2">
    <source>
        <dbReference type="SAM" id="MobiDB-lite"/>
    </source>
</evidence>
<feature type="compositionally biased region" description="Polar residues" evidence="2">
    <location>
        <begin position="30"/>
        <end position="41"/>
    </location>
</feature>
<gene>
    <name evidence="4" type="ORF">KUTeg_013241</name>
</gene>
<feature type="region of interest" description="Disordered" evidence="2">
    <location>
        <begin position="1"/>
        <end position="59"/>
    </location>
</feature>
<feature type="compositionally biased region" description="Basic and acidic residues" evidence="2">
    <location>
        <begin position="473"/>
        <end position="488"/>
    </location>
</feature>
<evidence type="ECO:0000313" key="5">
    <source>
        <dbReference type="Proteomes" id="UP001217089"/>
    </source>
</evidence>
<dbReference type="InterPro" id="IPR017862">
    <property type="entry name" value="SKI-int_prot_SKIP"/>
</dbReference>